<keyword evidence="2" id="KW-1185">Reference proteome</keyword>
<sequence>MSIKKHGLYCRLKSTIKARFRPKIDNNTVKLCMHEFYNKRCKTCHVPEAIVRLGLVDAGYHCEGCRCLRLVEYTSDEVPESRIGEERAAVLLRDEPKDLLSSSSSLTVGNVDASEPYDMSIIAAYEDDTCSLRSTESNDVLEEAVPATAVHMTPMMPTEIHIRYSLESQKRRQITILGSKSVYDDESLKLGTSLEKDDIQALIHGAIKGDAEYQIKLLRLYGEISASDAPCTLPWSSSQRSLIRKARLIMGLEIQRAAGRITVDALDKISTQLFCHDNEEAAMGMEEFAAYSRGLSDRGEMSGGRAKQIIMLAFDGESDLV</sequence>
<protein>
    <submittedName>
        <fullName evidence="1">Uncharacterized protein</fullName>
    </submittedName>
</protein>
<name>W7EHQ0_BIPV3</name>
<gene>
    <name evidence="1" type="ORF">COCVIDRAFT_28171</name>
</gene>
<accession>W7EHQ0</accession>
<dbReference type="EMBL" id="KI968754">
    <property type="protein sequence ID" value="EUN25295.1"/>
    <property type="molecule type" value="Genomic_DNA"/>
</dbReference>
<dbReference type="AlphaFoldDB" id="W7EHQ0"/>
<dbReference type="OrthoDB" id="3694637at2759"/>
<organism evidence="1 2">
    <name type="scientific">Bipolaris victoriae (strain FI3)</name>
    <name type="common">Victoria blight of oats agent</name>
    <name type="synonym">Cochliobolus victoriae</name>
    <dbReference type="NCBI Taxonomy" id="930091"/>
    <lineage>
        <taxon>Eukaryota</taxon>
        <taxon>Fungi</taxon>
        <taxon>Dikarya</taxon>
        <taxon>Ascomycota</taxon>
        <taxon>Pezizomycotina</taxon>
        <taxon>Dothideomycetes</taxon>
        <taxon>Pleosporomycetidae</taxon>
        <taxon>Pleosporales</taxon>
        <taxon>Pleosporineae</taxon>
        <taxon>Pleosporaceae</taxon>
        <taxon>Bipolaris</taxon>
    </lineage>
</organism>
<evidence type="ECO:0000313" key="2">
    <source>
        <dbReference type="Proteomes" id="UP000054337"/>
    </source>
</evidence>
<dbReference type="HOGENOM" id="CLU_834165_0_0_1"/>
<dbReference type="Proteomes" id="UP000054337">
    <property type="component" value="Unassembled WGS sequence"/>
</dbReference>
<dbReference type="RefSeq" id="XP_014554869.1">
    <property type="nucleotide sequence ID" value="XM_014699383.1"/>
</dbReference>
<dbReference type="GeneID" id="26254071"/>
<evidence type="ECO:0000313" key="1">
    <source>
        <dbReference type="EMBL" id="EUN25295.1"/>
    </source>
</evidence>
<proteinExistence type="predicted"/>
<reference evidence="1 2" key="1">
    <citation type="journal article" date="2013" name="PLoS Genet.">
        <title>Comparative genome structure, secondary metabolite, and effector coding capacity across Cochliobolus pathogens.</title>
        <authorList>
            <person name="Condon B.J."/>
            <person name="Leng Y."/>
            <person name="Wu D."/>
            <person name="Bushley K.E."/>
            <person name="Ohm R.A."/>
            <person name="Otillar R."/>
            <person name="Martin J."/>
            <person name="Schackwitz W."/>
            <person name="Grimwood J."/>
            <person name="MohdZainudin N."/>
            <person name="Xue C."/>
            <person name="Wang R."/>
            <person name="Manning V.A."/>
            <person name="Dhillon B."/>
            <person name="Tu Z.J."/>
            <person name="Steffenson B.J."/>
            <person name="Salamov A."/>
            <person name="Sun H."/>
            <person name="Lowry S."/>
            <person name="LaButti K."/>
            <person name="Han J."/>
            <person name="Copeland A."/>
            <person name="Lindquist E."/>
            <person name="Barry K."/>
            <person name="Schmutz J."/>
            <person name="Baker S.E."/>
            <person name="Ciuffetti L.M."/>
            <person name="Grigoriev I.V."/>
            <person name="Zhong S."/>
            <person name="Turgeon B.G."/>
        </authorList>
    </citation>
    <scope>NUCLEOTIDE SEQUENCE [LARGE SCALE GENOMIC DNA]</scope>
    <source>
        <strain evidence="1 2">FI3</strain>
    </source>
</reference>